<organism evidence="5 6">
    <name type="scientific">Ilex paraguariensis</name>
    <name type="common">yerba mate</name>
    <dbReference type="NCBI Taxonomy" id="185542"/>
    <lineage>
        <taxon>Eukaryota</taxon>
        <taxon>Viridiplantae</taxon>
        <taxon>Streptophyta</taxon>
        <taxon>Embryophyta</taxon>
        <taxon>Tracheophyta</taxon>
        <taxon>Spermatophyta</taxon>
        <taxon>Magnoliopsida</taxon>
        <taxon>eudicotyledons</taxon>
        <taxon>Gunneridae</taxon>
        <taxon>Pentapetalae</taxon>
        <taxon>asterids</taxon>
        <taxon>campanulids</taxon>
        <taxon>Aquifoliales</taxon>
        <taxon>Aquifoliaceae</taxon>
        <taxon>Ilex</taxon>
    </lineage>
</organism>
<dbReference type="InterPro" id="IPR002048">
    <property type="entry name" value="EF_hand_dom"/>
</dbReference>
<dbReference type="CDD" id="cd00051">
    <property type="entry name" value="EFh"/>
    <property type="match status" value="1"/>
</dbReference>
<dbReference type="PROSITE" id="PS50222">
    <property type="entry name" value="EF_HAND_2"/>
    <property type="match status" value="2"/>
</dbReference>
<keyword evidence="3" id="KW-0106">Calcium</keyword>
<dbReference type="SMART" id="SM00054">
    <property type="entry name" value="EFh"/>
    <property type="match status" value="2"/>
</dbReference>
<comment type="caution">
    <text evidence="5">The sequence shown here is derived from an EMBL/GenBank/DDBJ whole genome shotgun (WGS) entry which is preliminary data.</text>
</comment>
<reference evidence="5 6" key="1">
    <citation type="submission" date="2024-02" db="EMBL/GenBank/DDBJ databases">
        <authorList>
            <person name="Vignale AGUSTIN F."/>
            <person name="Sosa J E."/>
            <person name="Modenutti C."/>
        </authorList>
    </citation>
    <scope>NUCLEOTIDE SEQUENCE [LARGE SCALE GENOMIC DNA]</scope>
</reference>
<feature type="domain" description="EF-hand" evidence="4">
    <location>
        <begin position="133"/>
        <end position="168"/>
    </location>
</feature>
<proteinExistence type="predicted"/>
<dbReference type="Pfam" id="PF13499">
    <property type="entry name" value="EF-hand_7"/>
    <property type="match status" value="1"/>
</dbReference>
<accession>A0ABC8T0V8</accession>
<evidence type="ECO:0000256" key="2">
    <source>
        <dbReference type="ARBA" id="ARBA00022737"/>
    </source>
</evidence>
<dbReference type="Proteomes" id="UP001642360">
    <property type="component" value="Unassembled WGS sequence"/>
</dbReference>
<dbReference type="InterPro" id="IPR011992">
    <property type="entry name" value="EF-hand-dom_pair"/>
</dbReference>
<evidence type="ECO:0000256" key="3">
    <source>
        <dbReference type="ARBA" id="ARBA00022837"/>
    </source>
</evidence>
<sequence>MTLSQLNQFPTDKIPQDTIPFSFLMLELVDFLFLPLIFNWVRRIFELLSSHQPSLQSQLALFDDSEVQTPKKSQDFESSNLPRCFSGNIECFCREEVEMVMGKLGICCHLEGEKIQEKLGPDDLSNLFEEKEPSLEEVKEAFDVFDENGDGFIDERELQRILCALGLKEGLAVENCRMMIRVFDENGDDKIDFNEFVKIMENSFC</sequence>
<dbReference type="EMBL" id="CAUOFW020003947">
    <property type="protein sequence ID" value="CAK9162932.1"/>
    <property type="molecule type" value="Genomic_DNA"/>
</dbReference>
<dbReference type="AlphaFoldDB" id="A0ABC8T0V8"/>
<keyword evidence="2" id="KW-0677">Repeat</keyword>
<dbReference type="GO" id="GO:0046872">
    <property type="term" value="F:metal ion binding"/>
    <property type="evidence" value="ECO:0007669"/>
    <property type="project" value="UniProtKB-KW"/>
</dbReference>
<evidence type="ECO:0000313" key="5">
    <source>
        <dbReference type="EMBL" id="CAK9162932.1"/>
    </source>
</evidence>
<gene>
    <name evidence="5" type="ORF">ILEXP_LOCUS31891</name>
</gene>
<keyword evidence="6" id="KW-1185">Reference proteome</keyword>
<dbReference type="InterPro" id="IPR039647">
    <property type="entry name" value="EF_hand_pair_protein_CML-like"/>
</dbReference>
<dbReference type="FunFam" id="1.10.238.10:FF:000302">
    <property type="entry name" value="Probable calcium-binding protein CML46"/>
    <property type="match status" value="1"/>
</dbReference>
<feature type="domain" description="EF-hand" evidence="4">
    <location>
        <begin position="171"/>
        <end position="205"/>
    </location>
</feature>
<evidence type="ECO:0000259" key="4">
    <source>
        <dbReference type="PROSITE" id="PS50222"/>
    </source>
</evidence>
<evidence type="ECO:0000256" key="1">
    <source>
        <dbReference type="ARBA" id="ARBA00022723"/>
    </source>
</evidence>
<dbReference type="PANTHER" id="PTHR10891">
    <property type="entry name" value="EF-HAND CALCIUM-BINDING DOMAIN CONTAINING PROTEIN"/>
    <property type="match status" value="1"/>
</dbReference>
<dbReference type="SUPFAM" id="SSF47473">
    <property type="entry name" value="EF-hand"/>
    <property type="match status" value="1"/>
</dbReference>
<keyword evidence="1" id="KW-0479">Metal-binding</keyword>
<name>A0ABC8T0V8_9AQUA</name>
<dbReference type="PROSITE" id="PS00018">
    <property type="entry name" value="EF_HAND_1"/>
    <property type="match status" value="2"/>
</dbReference>
<dbReference type="Gene3D" id="1.10.238.10">
    <property type="entry name" value="EF-hand"/>
    <property type="match status" value="1"/>
</dbReference>
<dbReference type="InterPro" id="IPR018247">
    <property type="entry name" value="EF_Hand_1_Ca_BS"/>
</dbReference>
<protein>
    <recommendedName>
        <fullName evidence="4">EF-hand domain-containing protein</fullName>
    </recommendedName>
</protein>
<evidence type="ECO:0000313" key="6">
    <source>
        <dbReference type="Proteomes" id="UP001642360"/>
    </source>
</evidence>